<evidence type="ECO:0000259" key="1">
    <source>
        <dbReference type="Pfam" id="PF00535"/>
    </source>
</evidence>
<name>A0A7X5YBA2_9BACT</name>
<protein>
    <submittedName>
        <fullName evidence="3">Glycosyltransferase family 2 protein</fullName>
    </submittedName>
    <submittedName>
        <fullName evidence="2">Glycosyltransferase involved in cell wall biosynthesis</fullName>
    </submittedName>
</protein>
<dbReference type="AlphaFoldDB" id="A0A7X5YBA2"/>
<reference evidence="2 4" key="2">
    <citation type="submission" date="2020-03" db="EMBL/GenBank/DDBJ databases">
        <title>Genomic Encyclopedia of Type Strains, Phase IV (KMG-IV): sequencing the most valuable type-strain genomes for metagenomic binning, comparative biology and taxonomic classification.</title>
        <authorList>
            <person name="Goeker M."/>
        </authorList>
    </citation>
    <scope>NUCLEOTIDE SEQUENCE [LARGE SCALE GENOMIC DNA]</scope>
    <source>
        <strain evidence="2 4">DSM 105722</strain>
    </source>
</reference>
<evidence type="ECO:0000313" key="5">
    <source>
        <dbReference type="Proteomes" id="UP001302374"/>
    </source>
</evidence>
<dbReference type="PANTHER" id="PTHR22916">
    <property type="entry name" value="GLYCOSYLTRANSFERASE"/>
    <property type="match status" value="1"/>
</dbReference>
<keyword evidence="5" id="KW-1185">Reference proteome</keyword>
<dbReference type="CDD" id="cd00761">
    <property type="entry name" value="Glyco_tranf_GTA_type"/>
    <property type="match status" value="1"/>
</dbReference>
<dbReference type="InterPro" id="IPR001173">
    <property type="entry name" value="Glyco_trans_2-like"/>
</dbReference>
<evidence type="ECO:0000313" key="4">
    <source>
        <dbReference type="Proteomes" id="UP000576368"/>
    </source>
</evidence>
<evidence type="ECO:0000313" key="2">
    <source>
        <dbReference type="EMBL" id="NJC17945.1"/>
    </source>
</evidence>
<feature type="domain" description="Glycosyltransferase 2-like" evidence="1">
    <location>
        <begin position="8"/>
        <end position="109"/>
    </location>
</feature>
<sequence>MIKTPHISIIVPVYNVELYLATCINSLINQTFSDIEILLVDDGSLDGSGNICDKYASEDSRIRVFHTSNNGVTFARKTGTENAQGEWICFVDSDDTMPLDALSQMLHMVGNCDMLKGDHRKIHNIDASSSQCSIQQDLIQLQSTDFICECLKNWKLRGPWGSLYKRKLFDNSIFDLPRDIVRGEDYIMNVRLGNKAKQIAVTTSIVYNYFDRPGSCMNTFIPTLQYEKQFEKYLVATLDSILNSKEIKEALFYHRYAVIKTLYLTNKKLDTKDTYITELIKNTRHLNLSKEDNIIRHLYKYPRLAKTSLKTLRILHNLKEIIKPS</sequence>
<dbReference type="GeneID" id="86893632"/>
<evidence type="ECO:0000313" key="3">
    <source>
        <dbReference type="EMBL" id="WOF14397.1"/>
    </source>
</evidence>
<accession>A0A7X5YBA2</accession>
<proteinExistence type="predicted"/>
<reference evidence="3 5" key="1">
    <citation type="submission" date="2019-09" db="EMBL/GenBank/DDBJ databases">
        <title>Butyricimonas paravirosa DSM 105722 (=214-4 = JCM 18677 = CCUG 65563).</title>
        <authorList>
            <person name="Le Roy T."/>
            <person name="Cani P.D."/>
        </authorList>
    </citation>
    <scope>NUCLEOTIDE SEQUENCE [LARGE SCALE GENOMIC DNA]</scope>
    <source>
        <strain evidence="3 5">DSM 105722</strain>
    </source>
</reference>
<dbReference type="Gene3D" id="3.90.550.10">
    <property type="entry name" value="Spore Coat Polysaccharide Biosynthesis Protein SpsA, Chain A"/>
    <property type="match status" value="1"/>
</dbReference>
<dbReference type="PANTHER" id="PTHR22916:SF3">
    <property type="entry name" value="UDP-GLCNAC:BETAGAL BETA-1,3-N-ACETYLGLUCOSAMINYLTRANSFERASE-LIKE PROTEIN 1"/>
    <property type="match status" value="1"/>
</dbReference>
<dbReference type="InterPro" id="IPR029044">
    <property type="entry name" value="Nucleotide-diphossugar_trans"/>
</dbReference>
<dbReference type="SUPFAM" id="SSF53448">
    <property type="entry name" value="Nucleotide-diphospho-sugar transferases"/>
    <property type="match status" value="1"/>
</dbReference>
<keyword evidence="2" id="KW-0808">Transferase</keyword>
<dbReference type="EMBL" id="JAATLI010000005">
    <property type="protein sequence ID" value="NJC17945.1"/>
    <property type="molecule type" value="Genomic_DNA"/>
</dbReference>
<dbReference type="EMBL" id="CP043839">
    <property type="protein sequence ID" value="WOF14397.1"/>
    <property type="molecule type" value="Genomic_DNA"/>
</dbReference>
<dbReference type="RefSeq" id="WP_087422407.1">
    <property type="nucleotide sequence ID" value="NZ_BMPA01000006.1"/>
</dbReference>
<dbReference type="Pfam" id="PF00535">
    <property type="entry name" value="Glycos_transf_2"/>
    <property type="match status" value="1"/>
</dbReference>
<organism evidence="2 4">
    <name type="scientific">Butyricimonas paravirosa</name>
    <dbReference type="NCBI Taxonomy" id="1472417"/>
    <lineage>
        <taxon>Bacteria</taxon>
        <taxon>Pseudomonadati</taxon>
        <taxon>Bacteroidota</taxon>
        <taxon>Bacteroidia</taxon>
        <taxon>Bacteroidales</taxon>
        <taxon>Odoribacteraceae</taxon>
        <taxon>Butyricimonas</taxon>
    </lineage>
</organism>
<dbReference type="Proteomes" id="UP001302374">
    <property type="component" value="Chromosome"/>
</dbReference>
<dbReference type="Proteomes" id="UP000576368">
    <property type="component" value="Unassembled WGS sequence"/>
</dbReference>
<gene>
    <name evidence="3" type="ORF">F1644_20015</name>
    <name evidence="2" type="ORF">GGR15_001562</name>
</gene>
<dbReference type="GO" id="GO:0016758">
    <property type="term" value="F:hexosyltransferase activity"/>
    <property type="evidence" value="ECO:0007669"/>
    <property type="project" value="UniProtKB-ARBA"/>
</dbReference>